<evidence type="ECO:0000313" key="2">
    <source>
        <dbReference type="EMBL" id="CCA70875.1"/>
    </source>
</evidence>
<dbReference type="AlphaFoldDB" id="G4THT2"/>
<dbReference type="EMBL" id="CAFZ01000098">
    <property type="protein sequence ID" value="CCA70875.1"/>
    <property type="molecule type" value="Genomic_DNA"/>
</dbReference>
<name>G4THT2_SERID</name>
<dbReference type="OrthoDB" id="3332400at2759"/>
<evidence type="ECO:0000313" key="3">
    <source>
        <dbReference type="Proteomes" id="UP000007148"/>
    </source>
</evidence>
<feature type="region of interest" description="Disordered" evidence="1">
    <location>
        <begin position="240"/>
        <end position="310"/>
    </location>
</feature>
<keyword evidence="3" id="KW-1185">Reference proteome</keyword>
<evidence type="ECO:0000256" key="1">
    <source>
        <dbReference type="SAM" id="MobiDB-lite"/>
    </source>
</evidence>
<dbReference type="HOGENOM" id="CLU_451352_0_0_1"/>
<feature type="compositionally biased region" description="Polar residues" evidence="1">
    <location>
        <begin position="262"/>
        <end position="295"/>
    </location>
</feature>
<protein>
    <submittedName>
        <fullName evidence="2">Uncharacterized protein</fullName>
    </submittedName>
</protein>
<gene>
    <name evidence="2" type="ORF">PIIN_04811</name>
</gene>
<feature type="compositionally biased region" description="Polar residues" evidence="1">
    <location>
        <begin position="481"/>
        <end position="497"/>
    </location>
</feature>
<accession>G4THT2</accession>
<sequence>MDATARPYFIHHRNQVEINKALMDLFRLIDYFLQSDESARDPLMSLRVVSDYMQRKGLIAPMPAEVYDLNENDTNVQPNPLSELTRLMMTSIPQSHPTPPSHGITPSGNANSTPPRRELAHSFSESPGTTAVPLWHDSPIRQAFPDNSKLHPNTDATCISGTREKIKAWLARPTTQALRRWASRKAPSMPFSRPRIHEGDFDIIGREVYDAEEIAVTRPSSSLLYGIRIDTERVVKEDPLPIRDAHSKSLPPIPGDHRRSKSLSYSSPRNTASSALGRSATSVSRGGTQRMSPTSPLIPVITIQPPTPPTSMYQTYDPSSPAYSMTTLEAPLQSPTTSLRSISSSTSSQHRVRRKPVQAYADKPSTTTPISPIRTTTSPITPSPLRHELQLCAVSPPPPIKDKILDSPHEDHMKQLTELAEGLGLELSANGVATPLKVSNNDSNDLSQLVDVSRAGRAQSLSRRPQMHTGSGHRRDASRCSFVSSVAPSLSTVSENSHSSEDEDGVSEFLDCSEPQNDNVRRVTLPSGETLLLHGEDLEEWEMGEAMERVEKHARQLYTQEIDLTCVDHEASSVSGGILADIAARRKPSIRSHGSGSLSSRRSRK</sequence>
<proteinExistence type="predicted"/>
<feature type="compositionally biased region" description="Low complexity" evidence="1">
    <location>
        <begin position="334"/>
        <end position="348"/>
    </location>
</feature>
<feature type="region of interest" description="Disordered" evidence="1">
    <location>
        <begin position="91"/>
        <end position="132"/>
    </location>
</feature>
<feature type="compositionally biased region" description="Low complexity" evidence="1">
    <location>
        <begin position="591"/>
        <end position="605"/>
    </location>
</feature>
<feature type="compositionally biased region" description="Low complexity" evidence="1">
    <location>
        <begin position="364"/>
        <end position="383"/>
    </location>
</feature>
<feature type="region of interest" description="Disordered" evidence="1">
    <location>
        <begin position="454"/>
        <end position="513"/>
    </location>
</feature>
<dbReference type="Proteomes" id="UP000007148">
    <property type="component" value="Unassembled WGS sequence"/>
</dbReference>
<comment type="caution">
    <text evidence="2">The sequence shown here is derived from an EMBL/GenBank/DDBJ whole genome shotgun (WGS) entry which is preliminary data.</text>
</comment>
<dbReference type="InParanoid" id="G4THT2"/>
<reference evidence="2 3" key="1">
    <citation type="journal article" date="2011" name="PLoS Pathog.">
        <title>Endophytic Life Strategies Decoded by Genome and Transcriptome Analyses of the Mutualistic Root Symbiont Piriformospora indica.</title>
        <authorList>
            <person name="Zuccaro A."/>
            <person name="Lahrmann U."/>
            <person name="Guldener U."/>
            <person name="Langen G."/>
            <person name="Pfiffi S."/>
            <person name="Biedenkopf D."/>
            <person name="Wong P."/>
            <person name="Samans B."/>
            <person name="Grimm C."/>
            <person name="Basiewicz M."/>
            <person name="Murat C."/>
            <person name="Martin F."/>
            <person name="Kogel K.H."/>
        </authorList>
    </citation>
    <scope>NUCLEOTIDE SEQUENCE [LARGE SCALE GENOMIC DNA]</scope>
    <source>
        <strain evidence="2 3">DSM 11827</strain>
    </source>
</reference>
<organism evidence="2 3">
    <name type="scientific">Serendipita indica (strain DSM 11827)</name>
    <name type="common">Root endophyte fungus</name>
    <name type="synonym">Piriformospora indica</name>
    <dbReference type="NCBI Taxonomy" id="1109443"/>
    <lineage>
        <taxon>Eukaryota</taxon>
        <taxon>Fungi</taxon>
        <taxon>Dikarya</taxon>
        <taxon>Basidiomycota</taxon>
        <taxon>Agaricomycotina</taxon>
        <taxon>Agaricomycetes</taxon>
        <taxon>Sebacinales</taxon>
        <taxon>Serendipitaceae</taxon>
        <taxon>Serendipita</taxon>
    </lineage>
</organism>
<feature type="compositionally biased region" description="Polar residues" evidence="1">
    <location>
        <begin position="104"/>
        <end position="114"/>
    </location>
</feature>
<feature type="region of interest" description="Disordered" evidence="1">
    <location>
        <begin position="333"/>
        <end position="383"/>
    </location>
</feature>
<feature type="region of interest" description="Disordered" evidence="1">
    <location>
        <begin position="583"/>
        <end position="605"/>
    </location>
</feature>